<proteinExistence type="predicted"/>
<evidence type="ECO:0000313" key="1">
    <source>
        <dbReference type="EMBL" id="GFH25295.1"/>
    </source>
</evidence>
<sequence length="111" mass="12575">MRTSQRCDPHLSDSVILVTDDVSSNGAHCMLTSPWGVGDRHQPDFRYQTDPCVDWPRLLHRDQLRNQPCDCPGPFALHYISHAPILSYTQLDAWPPAAAMHGGSLHRQHEH</sequence>
<name>A0A699ZTM7_HAELA</name>
<organism evidence="1 2">
    <name type="scientific">Haematococcus lacustris</name>
    <name type="common">Green alga</name>
    <name type="synonym">Haematococcus pluvialis</name>
    <dbReference type="NCBI Taxonomy" id="44745"/>
    <lineage>
        <taxon>Eukaryota</taxon>
        <taxon>Viridiplantae</taxon>
        <taxon>Chlorophyta</taxon>
        <taxon>core chlorophytes</taxon>
        <taxon>Chlorophyceae</taxon>
        <taxon>CS clade</taxon>
        <taxon>Chlamydomonadales</taxon>
        <taxon>Haematococcaceae</taxon>
        <taxon>Haematococcus</taxon>
    </lineage>
</organism>
<accession>A0A699ZTM7</accession>
<keyword evidence="2" id="KW-1185">Reference proteome</keyword>
<dbReference type="EMBL" id="BLLF01002774">
    <property type="protein sequence ID" value="GFH25295.1"/>
    <property type="molecule type" value="Genomic_DNA"/>
</dbReference>
<dbReference type="AlphaFoldDB" id="A0A699ZTM7"/>
<protein>
    <submittedName>
        <fullName evidence="1">Uncharacterized protein</fullName>
    </submittedName>
</protein>
<gene>
    <name evidence="1" type="ORF">HaLaN_23234</name>
</gene>
<dbReference type="Proteomes" id="UP000485058">
    <property type="component" value="Unassembled WGS sequence"/>
</dbReference>
<comment type="caution">
    <text evidence="1">The sequence shown here is derived from an EMBL/GenBank/DDBJ whole genome shotgun (WGS) entry which is preliminary data.</text>
</comment>
<evidence type="ECO:0000313" key="2">
    <source>
        <dbReference type="Proteomes" id="UP000485058"/>
    </source>
</evidence>
<reference evidence="1 2" key="1">
    <citation type="submission" date="2020-02" db="EMBL/GenBank/DDBJ databases">
        <title>Draft genome sequence of Haematococcus lacustris strain NIES-144.</title>
        <authorList>
            <person name="Morimoto D."/>
            <person name="Nakagawa S."/>
            <person name="Yoshida T."/>
            <person name="Sawayama S."/>
        </authorList>
    </citation>
    <scope>NUCLEOTIDE SEQUENCE [LARGE SCALE GENOMIC DNA]</scope>
    <source>
        <strain evidence="1 2">NIES-144</strain>
    </source>
</reference>